<comment type="caution">
    <text evidence="2">The sequence shown here is derived from an EMBL/GenBank/DDBJ whole genome shotgun (WGS) entry which is preliminary data.</text>
</comment>
<keyword evidence="3" id="KW-1185">Reference proteome</keyword>
<dbReference type="Proteomes" id="UP000191691">
    <property type="component" value="Unassembled WGS sequence"/>
</dbReference>
<reference evidence="3" key="2">
    <citation type="journal article" date="2017" name="Nat. Microbiol.">
        <title>Global analysis of biosynthetic gene clusters reveals vast potential of secondary metabolite production in Penicillium species.</title>
        <authorList>
            <person name="Nielsen J.C."/>
            <person name="Grijseels S."/>
            <person name="Prigent S."/>
            <person name="Ji B."/>
            <person name="Dainat J."/>
            <person name="Nielsen K.F."/>
            <person name="Frisvad J.C."/>
            <person name="Workman M."/>
            <person name="Nielsen J."/>
        </authorList>
    </citation>
    <scope>NUCLEOTIDE SEQUENCE [LARGE SCALE GENOMIC DNA]</scope>
    <source>
        <strain evidence="3">IBT 13039</strain>
    </source>
</reference>
<protein>
    <submittedName>
        <fullName evidence="2">Uncharacterized protein</fullName>
    </submittedName>
</protein>
<gene>
    <name evidence="2" type="ORF">PENNAL_c0031G06097</name>
    <name evidence="1" type="ORF">PNAL_LOCUS279</name>
</gene>
<reference evidence="1" key="3">
    <citation type="submission" date="2021-07" db="EMBL/GenBank/DDBJ databases">
        <authorList>
            <person name="Branca A.L. A."/>
        </authorList>
    </citation>
    <scope>NUCLEOTIDE SEQUENCE</scope>
</reference>
<dbReference type="EMBL" id="CAJVNV010000009">
    <property type="protein sequence ID" value="CAG7944015.1"/>
    <property type="molecule type" value="Genomic_DNA"/>
</dbReference>
<evidence type="ECO:0000313" key="3">
    <source>
        <dbReference type="Proteomes" id="UP000191691"/>
    </source>
</evidence>
<dbReference type="AlphaFoldDB" id="A0A1V6Y8A2"/>
<organism evidence="2 3">
    <name type="scientific">Penicillium nalgiovense</name>
    <dbReference type="NCBI Taxonomy" id="60175"/>
    <lineage>
        <taxon>Eukaryota</taxon>
        <taxon>Fungi</taxon>
        <taxon>Dikarya</taxon>
        <taxon>Ascomycota</taxon>
        <taxon>Pezizomycotina</taxon>
        <taxon>Eurotiomycetes</taxon>
        <taxon>Eurotiomycetidae</taxon>
        <taxon>Eurotiales</taxon>
        <taxon>Aspergillaceae</taxon>
        <taxon>Penicillium</taxon>
    </lineage>
</organism>
<dbReference type="STRING" id="60175.A0A1V6Y8A2"/>
<reference evidence="2" key="1">
    <citation type="submission" date="2016-10" db="EMBL/GenBank/DDBJ databases">
        <title>Uncovering the secondary metabolism of Penicillium species provides insights into the evolution of 6-MSA pathways.</title>
        <authorList>
            <person name="Nielsen J.C."/>
            <person name="Nielsen J."/>
        </authorList>
    </citation>
    <scope>NUCLEOTIDE SEQUENCE [LARGE SCALE GENOMIC DNA]</scope>
    <source>
        <strain evidence="2">IBT 13039</strain>
    </source>
</reference>
<proteinExistence type="predicted"/>
<dbReference type="OrthoDB" id="1699231at2759"/>
<dbReference type="EMBL" id="MOOB01000031">
    <property type="protein sequence ID" value="OQE83700.1"/>
    <property type="molecule type" value="Genomic_DNA"/>
</dbReference>
<dbReference type="Proteomes" id="UP001153461">
    <property type="component" value="Unassembled WGS sequence"/>
</dbReference>
<evidence type="ECO:0000313" key="1">
    <source>
        <dbReference type="EMBL" id="CAG7944015.1"/>
    </source>
</evidence>
<sequence>MEDALRPSKEAFECTLRASHHLWSTYFNNSDTRLPLECIDLKSILKDTPAFLADGLIASDEAFSFVCAKTRGDLDIKGQLRWRTSRAGAGCITPPKVIPLELRLGVSDAREVEISNEAPLSEWPGVCGISGYDEGNHIAVLFLAWAYILSAKWAELLDRSETHQCSMKYSFETCQEPEEAVQQEVIGVYLPPDASEAEIVWWNAVLSGTPAWEISVEYQSEKFVSPWSVSLGGAISMRAKQGLHPQSTTYNPPSSTTAFQYLTRFCKHHRIYAQCTAALSASFFTRNFCLRKAPSLPIPRPATNPKYQSTPTSPKSVSALISEHEKLLPYYMTLSSNIWLTTMPAMNSIFFNPDIPCNLVSAWKNPAFAIINPLVKQGNIPHLLNGVSARQPHVASLWLGAAIMGTSSVFLKQCEQGMMMPSLQAEAWMGTPTTFLTQPPRIYDNDADSVPREDECKLLFLATPTDGGYNHGYLTTWPWKPFGSTKLCDADLLLRGHLGCGCHALQYEGWDWELGDGSRVEDAGLEARLVSLLSASNCASVSASTPAPVSMCVSCPKPGVTSADLPALPSDCEYDLYSDGKSDNPTRGIFCWLRLDGFPANEKWIYQHSWVEIAMDSDEEIDENESDDSTASVRVERIEGWLGGIDDVEAAVEAETEHS</sequence>
<accession>A0A1V6Y8A2</accession>
<evidence type="ECO:0000313" key="2">
    <source>
        <dbReference type="EMBL" id="OQE83700.1"/>
    </source>
</evidence>
<dbReference type="OMA" id="NEYERAF"/>
<name>A0A1V6Y8A2_PENNA</name>